<gene>
    <name evidence="2" type="primary">LDB3B</name>
</gene>
<protein>
    <submittedName>
        <fullName evidence="2">LIM domain binding 3b</fullName>
    </submittedName>
</protein>
<feature type="region of interest" description="Disordered" evidence="1">
    <location>
        <begin position="1"/>
        <end position="30"/>
    </location>
</feature>
<dbReference type="EMBL" id="HAEC01004780">
    <property type="protein sequence ID" value="SBQ72857.1"/>
    <property type="molecule type" value="Transcribed_RNA"/>
</dbReference>
<reference evidence="2" key="1">
    <citation type="submission" date="2016-05" db="EMBL/GenBank/DDBJ databases">
        <authorList>
            <person name="Lavstsen T."/>
            <person name="Jespersen J.S."/>
        </authorList>
    </citation>
    <scope>NUCLEOTIDE SEQUENCE</scope>
    <source>
        <tissue evidence="2">Brain</tissue>
    </source>
</reference>
<reference evidence="2" key="2">
    <citation type="submission" date="2016-06" db="EMBL/GenBank/DDBJ databases">
        <title>The genome of a short-lived fish provides insights into sex chromosome evolution and the genetic control of aging.</title>
        <authorList>
            <person name="Reichwald K."/>
            <person name="Felder M."/>
            <person name="Petzold A."/>
            <person name="Koch P."/>
            <person name="Groth M."/>
            <person name="Platzer M."/>
        </authorList>
    </citation>
    <scope>NUCLEOTIDE SEQUENCE</scope>
    <source>
        <tissue evidence="2">Brain</tissue>
    </source>
</reference>
<evidence type="ECO:0000256" key="1">
    <source>
        <dbReference type="SAM" id="MobiDB-lite"/>
    </source>
</evidence>
<dbReference type="AlphaFoldDB" id="A0A1A8GNY4"/>
<evidence type="ECO:0000313" key="2">
    <source>
        <dbReference type="EMBL" id="SBQ72857.1"/>
    </source>
</evidence>
<name>A0A1A8GNY4_9TELE</name>
<feature type="compositionally biased region" description="Polar residues" evidence="1">
    <location>
        <begin position="11"/>
        <end position="21"/>
    </location>
</feature>
<sequence>MGPVLGVFATGSASPLATSGGFSADTRSRQ</sequence>
<feature type="non-terminal residue" evidence="2">
    <location>
        <position position="30"/>
    </location>
</feature>
<proteinExistence type="predicted"/>
<organism evidence="2">
    <name type="scientific">Nothobranchius korthausae</name>
    <dbReference type="NCBI Taxonomy" id="1143690"/>
    <lineage>
        <taxon>Eukaryota</taxon>
        <taxon>Metazoa</taxon>
        <taxon>Chordata</taxon>
        <taxon>Craniata</taxon>
        <taxon>Vertebrata</taxon>
        <taxon>Euteleostomi</taxon>
        <taxon>Actinopterygii</taxon>
        <taxon>Neopterygii</taxon>
        <taxon>Teleostei</taxon>
        <taxon>Neoteleostei</taxon>
        <taxon>Acanthomorphata</taxon>
        <taxon>Ovalentaria</taxon>
        <taxon>Atherinomorphae</taxon>
        <taxon>Cyprinodontiformes</taxon>
        <taxon>Nothobranchiidae</taxon>
        <taxon>Nothobranchius</taxon>
    </lineage>
</organism>
<accession>A0A1A8GNY4</accession>